<comment type="caution">
    <text evidence="1">The sequence shown here is derived from an EMBL/GenBank/DDBJ whole genome shotgun (WGS) entry which is preliminary data.</text>
</comment>
<accession>C9LYT5</accession>
<evidence type="ECO:0000313" key="2">
    <source>
        <dbReference type="Proteomes" id="UP000003505"/>
    </source>
</evidence>
<gene>
    <name evidence="1" type="ORF">SELSPUOL_02646</name>
</gene>
<dbReference type="PIRSF" id="PIRSF037263">
    <property type="entry name" value="DUF951_bac"/>
    <property type="match status" value="1"/>
</dbReference>
<protein>
    <recommendedName>
        <fullName evidence="3">DUF951 domain-containing protein</fullName>
    </recommendedName>
</protein>
<dbReference type="Proteomes" id="UP000003505">
    <property type="component" value="Unassembled WGS sequence"/>
</dbReference>
<dbReference type="AlphaFoldDB" id="C9LYT5"/>
<evidence type="ECO:0000313" key="1">
    <source>
        <dbReference type="EMBL" id="EEX76035.1"/>
    </source>
</evidence>
<proteinExistence type="predicted"/>
<dbReference type="EMBL" id="ACKP02000055">
    <property type="protein sequence ID" value="EEX76035.1"/>
    <property type="molecule type" value="Genomic_DNA"/>
</dbReference>
<dbReference type="Pfam" id="PF06107">
    <property type="entry name" value="DUF951"/>
    <property type="match status" value="1"/>
</dbReference>
<name>C9LYT5_SELS3</name>
<evidence type="ECO:0008006" key="3">
    <source>
        <dbReference type="Google" id="ProtNLM"/>
    </source>
</evidence>
<sequence length="70" mass="8185">MTERSAAMQRYEPGDIVRMKKRHPCGSDLWRILRTGTDFGLKCEGCGRFVQIGREKFLRLVREVKEKPDT</sequence>
<dbReference type="eggNOG" id="COG4481">
    <property type="taxonomic scope" value="Bacteria"/>
</dbReference>
<dbReference type="RefSeq" id="WP_006194016.1">
    <property type="nucleotide sequence ID" value="NZ_GG698599.1"/>
</dbReference>
<dbReference type="PANTHER" id="PTHR38455:SF1">
    <property type="entry name" value="DUF951 DOMAIN-CONTAINING PROTEIN"/>
    <property type="match status" value="1"/>
</dbReference>
<dbReference type="STRING" id="546271.Selsp_1997"/>
<reference evidence="1 2" key="1">
    <citation type="submission" date="2009-09" db="EMBL/GenBank/DDBJ databases">
        <authorList>
            <person name="Weinstock G."/>
            <person name="Sodergren E."/>
            <person name="Clifton S."/>
            <person name="Fulton L."/>
            <person name="Fulton B."/>
            <person name="Courtney L."/>
            <person name="Fronick C."/>
            <person name="Harrison M."/>
            <person name="Strong C."/>
            <person name="Farmer C."/>
            <person name="Delahaunty K."/>
            <person name="Markovic C."/>
            <person name="Hall O."/>
            <person name="Minx P."/>
            <person name="Tomlinson C."/>
            <person name="Mitreva M."/>
            <person name="Nelson J."/>
            <person name="Hou S."/>
            <person name="Wollam A."/>
            <person name="Pepin K.H."/>
            <person name="Johnson M."/>
            <person name="Bhonagiri V."/>
            <person name="Nash W.E."/>
            <person name="Warren W."/>
            <person name="Chinwalla A."/>
            <person name="Mardis E.R."/>
            <person name="Wilson R.K."/>
        </authorList>
    </citation>
    <scope>NUCLEOTIDE SEQUENCE [LARGE SCALE GENOMIC DNA]</scope>
    <source>
        <strain evidence="2">ATCC 35185 / DSM 20758 / VPI D19B-28</strain>
    </source>
</reference>
<organism evidence="1 2">
    <name type="scientific">Selenomonas sputigena (strain ATCC 35185 / DSM 20758 / CCUG 44933 / VPI D19B-28)</name>
    <dbReference type="NCBI Taxonomy" id="546271"/>
    <lineage>
        <taxon>Bacteria</taxon>
        <taxon>Bacillati</taxon>
        <taxon>Bacillota</taxon>
        <taxon>Negativicutes</taxon>
        <taxon>Selenomonadales</taxon>
        <taxon>Selenomonadaceae</taxon>
        <taxon>Selenomonas</taxon>
    </lineage>
</organism>
<dbReference type="InterPro" id="IPR009296">
    <property type="entry name" value="DUF951"/>
</dbReference>
<dbReference type="PANTHER" id="PTHR38455">
    <property type="entry name" value="HYPOTHETICAL CYTOSOLIC PROTEIN"/>
    <property type="match status" value="1"/>
</dbReference>